<evidence type="ECO:0000313" key="6">
    <source>
        <dbReference type="EMBL" id="QGF23020.1"/>
    </source>
</evidence>
<dbReference type="Pfam" id="PF04191">
    <property type="entry name" value="PEMT"/>
    <property type="match status" value="1"/>
</dbReference>
<dbReference type="GO" id="GO:0008168">
    <property type="term" value="F:methyltransferase activity"/>
    <property type="evidence" value="ECO:0007669"/>
    <property type="project" value="UniProtKB-KW"/>
</dbReference>
<organism evidence="6 7">
    <name type="scientific">Raineyella fluvialis</name>
    <dbReference type="NCBI Taxonomy" id="2662261"/>
    <lineage>
        <taxon>Bacteria</taxon>
        <taxon>Bacillati</taxon>
        <taxon>Actinomycetota</taxon>
        <taxon>Actinomycetes</taxon>
        <taxon>Propionibacteriales</taxon>
        <taxon>Propionibacteriaceae</taxon>
        <taxon>Raineyella</taxon>
    </lineage>
</organism>
<feature type="transmembrane region" description="Helical" evidence="5">
    <location>
        <begin position="90"/>
        <end position="109"/>
    </location>
</feature>
<dbReference type="KEGG" id="rain:Rai3103_04345"/>
<comment type="subcellular location">
    <subcellularLocation>
        <location evidence="1">Endomembrane system</location>
        <topology evidence="1">Multi-pass membrane protein</topology>
    </subcellularLocation>
</comment>
<dbReference type="Gene3D" id="1.20.120.1630">
    <property type="match status" value="1"/>
</dbReference>
<dbReference type="Proteomes" id="UP000386847">
    <property type="component" value="Chromosome"/>
</dbReference>
<proteinExistence type="predicted"/>
<keyword evidence="7" id="KW-1185">Reference proteome</keyword>
<gene>
    <name evidence="6" type="ORF">Rai3103_04345</name>
</gene>
<feature type="transmembrane region" description="Helical" evidence="5">
    <location>
        <begin position="41"/>
        <end position="64"/>
    </location>
</feature>
<keyword evidence="6" id="KW-0808">Transferase</keyword>
<evidence type="ECO:0000256" key="3">
    <source>
        <dbReference type="ARBA" id="ARBA00022989"/>
    </source>
</evidence>
<accession>A0A5Q2F7P8</accession>
<evidence type="ECO:0000256" key="1">
    <source>
        <dbReference type="ARBA" id="ARBA00004127"/>
    </source>
</evidence>
<feature type="transmembrane region" description="Helical" evidence="5">
    <location>
        <begin position="7"/>
        <end position="29"/>
    </location>
</feature>
<dbReference type="InterPro" id="IPR007318">
    <property type="entry name" value="Phopholipid_MeTrfase"/>
</dbReference>
<reference evidence="6 7" key="1">
    <citation type="submission" date="2019-10" db="EMBL/GenBank/DDBJ databases">
        <title>Genomic analysis of Raineyella sp. CBA3103.</title>
        <authorList>
            <person name="Roh S.W."/>
        </authorList>
    </citation>
    <scope>NUCLEOTIDE SEQUENCE [LARGE SCALE GENOMIC DNA]</scope>
    <source>
        <strain evidence="6 7">CBA3103</strain>
    </source>
</reference>
<keyword evidence="6" id="KW-0489">Methyltransferase</keyword>
<dbReference type="EMBL" id="CP045725">
    <property type="protein sequence ID" value="QGF23020.1"/>
    <property type="molecule type" value="Genomic_DNA"/>
</dbReference>
<evidence type="ECO:0000256" key="4">
    <source>
        <dbReference type="ARBA" id="ARBA00023136"/>
    </source>
</evidence>
<keyword evidence="3 5" id="KW-1133">Transmembrane helix</keyword>
<evidence type="ECO:0000256" key="2">
    <source>
        <dbReference type="ARBA" id="ARBA00022692"/>
    </source>
</evidence>
<protein>
    <submittedName>
        <fullName evidence="6">Isoprenylcysteine carboxyl methyltransferase</fullName>
    </submittedName>
</protein>
<evidence type="ECO:0000256" key="5">
    <source>
        <dbReference type="SAM" id="Phobius"/>
    </source>
</evidence>
<evidence type="ECO:0000313" key="7">
    <source>
        <dbReference type="Proteomes" id="UP000386847"/>
    </source>
</evidence>
<keyword evidence="4 5" id="KW-0472">Membrane</keyword>
<dbReference type="GO" id="GO:0032259">
    <property type="term" value="P:methylation"/>
    <property type="evidence" value="ECO:0007669"/>
    <property type="project" value="UniProtKB-KW"/>
</dbReference>
<dbReference type="GO" id="GO:0012505">
    <property type="term" value="C:endomembrane system"/>
    <property type="evidence" value="ECO:0007669"/>
    <property type="project" value="UniProtKB-SubCell"/>
</dbReference>
<sequence>MKRTSATVISIAFFVAGPGTFVGLVPWAITRWTFRTPAPGWIVMRVLGAGMIIAGIVPTASAFAEFVKAGGTPVPLAPTDRLVVSGFNRYVRNPMYVGLITSILGQVLLFGNLRLLGYAAVAAAAPAAFVHWYEEPTLAKRFGAQYEVYRRAVPGWIPRLRPWQA</sequence>
<dbReference type="RefSeq" id="WP_153571547.1">
    <property type="nucleotide sequence ID" value="NZ_CP045725.1"/>
</dbReference>
<dbReference type="AlphaFoldDB" id="A0A5Q2F7P8"/>
<name>A0A5Q2F7P8_9ACTN</name>
<keyword evidence="2 5" id="KW-0812">Transmembrane</keyword>